<protein>
    <submittedName>
        <fullName evidence="1">Uncharacterized protein</fullName>
    </submittedName>
</protein>
<reference evidence="1 2" key="1">
    <citation type="submission" date="2023-07" db="EMBL/GenBank/DDBJ databases">
        <title>Sorghum-associated microbial communities from plants grown in Nebraska, USA.</title>
        <authorList>
            <person name="Schachtman D."/>
        </authorList>
    </citation>
    <scope>NUCLEOTIDE SEQUENCE [LARGE SCALE GENOMIC DNA]</scope>
    <source>
        <strain evidence="1 2">584</strain>
    </source>
</reference>
<sequence length="132" mass="13218">MTSGRPAFFDRLEAWWTGHAAGGRPPHRDALSPVEIMPMLPHLVMLDLAGPAPLVLWAGTAVKEALGGNPGDRPLAETPLGGPGSEAAIAQMIAAARPVEALLGGRPALLCPLAGDDGGIAAALAGLAPAAP</sequence>
<dbReference type="RefSeq" id="WP_309796195.1">
    <property type="nucleotide sequence ID" value="NZ_JAVDPW010000006.1"/>
</dbReference>
<organism evidence="1 2">
    <name type="scientific">Inquilinus ginsengisoli</name>
    <dbReference type="NCBI Taxonomy" id="363840"/>
    <lineage>
        <taxon>Bacteria</taxon>
        <taxon>Pseudomonadati</taxon>
        <taxon>Pseudomonadota</taxon>
        <taxon>Alphaproteobacteria</taxon>
        <taxon>Rhodospirillales</taxon>
        <taxon>Rhodospirillaceae</taxon>
        <taxon>Inquilinus</taxon>
    </lineage>
</organism>
<evidence type="ECO:0000313" key="2">
    <source>
        <dbReference type="Proteomes" id="UP001262410"/>
    </source>
</evidence>
<keyword evidence="2" id="KW-1185">Reference proteome</keyword>
<name>A0ABU1JRF8_9PROT</name>
<dbReference type="EMBL" id="JAVDPW010000006">
    <property type="protein sequence ID" value="MDR6291201.1"/>
    <property type="molecule type" value="Genomic_DNA"/>
</dbReference>
<evidence type="ECO:0000313" key="1">
    <source>
        <dbReference type="EMBL" id="MDR6291201.1"/>
    </source>
</evidence>
<accession>A0ABU1JRF8</accession>
<proteinExistence type="predicted"/>
<comment type="caution">
    <text evidence="1">The sequence shown here is derived from an EMBL/GenBank/DDBJ whole genome shotgun (WGS) entry which is preliminary data.</text>
</comment>
<dbReference type="Proteomes" id="UP001262410">
    <property type="component" value="Unassembled WGS sequence"/>
</dbReference>
<gene>
    <name evidence="1" type="ORF">E9232_003727</name>
</gene>